<dbReference type="OrthoDB" id="9801061at2"/>
<accession>A0A0M1NIK7</accession>
<dbReference type="PANTHER" id="PTHR42915">
    <property type="entry name" value="HYPOTHETICAL 460 KDA PROTEIN IN FEUA-SIGW INTERGENIC REGION [PRECURSOR]"/>
    <property type="match status" value="1"/>
</dbReference>
<proteinExistence type="predicted"/>
<organism evidence="3 4">
    <name type="scientific">Paenibacillus solani</name>
    <dbReference type="NCBI Taxonomy" id="1705565"/>
    <lineage>
        <taxon>Bacteria</taxon>
        <taxon>Bacillati</taxon>
        <taxon>Bacillota</taxon>
        <taxon>Bacilli</taxon>
        <taxon>Bacillales</taxon>
        <taxon>Paenibacillaceae</taxon>
        <taxon>Paenibacillus</taxon>
    </lineage>
</organism>
<comment type="caution">
    <text evidence="3">The sequence shown here is derived from an EMBL/GenBank/DDBJ whole genome shotgun (WGS) entry which is preliminary data.</text>
</comment>
<dbReference type="PANTHER" id="PTHR42915:SF1">
    <property type="entry name" value="PEPTIDOGLYCAN BETA-N-ACETYLMURAMIDASE NAMZ"/>
    <property type="match status" value="1"/>
</dbReference>
<dbReference type="Gene3D" id="3.40.50.12170">
    <property type="entry name" value="Uncharacterised protein PF07075, DUF1343"/>
    <property type="match status" value="1"/>
</dbReference>
<dbReference type="Pfam" id="PF20732">
    <property type="entry name" value="NamZ_C"/>
    <property type="match status" value="1"/>
</dbReference>
<dbReference type="PIRSF" id="PIRSF016719">
    <property type="entry name" value="UCP016719"/>
    <property type="match status" value="1"/>
</dbReference>
<gene>
    <name evidence="3" type="ORF">AM231_20850</name>
</gene>
<dbReference type="InterPro" id="IPR048502">
    <property type="entry name" value="NamZ_N"/>
</dbReference>
<dbReference type="Pfam" id="PF07075">
    <property type="entry name" value="NamZ_N"/>
    <property type="match status" value="1"/>
</dbReference>
<feature type="domain" description="Peptidoglycan beta-N-acetylmuramidase NamZ C-terminal" evidence="2">
    <location>
        <begin position="232"/>
        <end position="389"/>
    </location>
</feature>
<protein>
    <recommendedName>
        <fullName evidence="5">DUF1343 domain-containing protein</fullName>
    </recommendedName>
</protein>
<dbReference type="RefSeq" id="WP_054404343.1">
    <property type="nucleotide sequence ID" value="NZ_LIUT01000005.1"/>
</dbReference>
<feature type="domain" description="Peptidoglycan beta-N-acetylmuramidase NamZ N-terminal" evidence="1">
    <location>
        <begin position="27"/>
        <end position="227"/>
    </location>
</feature>
<reference evidence="4" key="1">
    <citation type="submission" date="2015-08" db="EMBL/GenBank/DDBJ databases">
        <title>Genome sequencing project for genomic taxonomy and phylogenomics of Bacillus-like bacteria.</title>
        <authorList>
            <person name="Liu B."/>
            <person name="Wang J."/>
            <person name="Zhu Y."/>
            <person name="Liu G."/>
            <person name="Chen Q."/>
            <person name="Chen Z."/>
            <person name="Lan J."/>
            <person name="Che J."/>
            <person name="Ge C."/>
            <person name="Shi H."/>
            <person name="Pan Z."/>
            <person name="Liu X."/>
        </authorList>
    </citation>
    <scope>NUCLEOTIDE SEQUENCE [LARGE SCALE GENOMIC DNA]</scope>
    <source>
        <strain evidence="4">FJAT-22460</strain>
    </source>
</reference>
<dbReference type="InterPro" id="IPR008302">
    <property type="entry name" value="NamZ"/>
</dbReference>
<dbReference type="GO" id="GO:0033922">
    <property type="term" value="F:peptidoglycan beta-N-acetylmuramidase activity"/>
    <property type="evidence" value="ECO:0007669"/>
    <property type="project" value="InterPro"/>
</dbReference>
<dbReference type="EMBL" id="LIUT01000005">
    <property type="protein sequence ID" value="KOR82016.1"/>
    <property type="molecule type" value="Genomic_DNA"/>
</dbReference>
<evidence type="ECO:0000313" key="4">
    <source>
        <dbReference type="Proteomes" id="UP000036932"/>
    </source>
</evidence>
<evidence type="ECO:0000313" key="3">
    <source>
        <dbReference type="EMBL" id="KOR82016.1"/>
    </source>
</evidence>
<keyword evidence="4" id="KW-1185">Reference proteome</keyword>
<dbReference type="PATRIC" id="fig|1705565.3.peg.89"/>
<sequence length="392" mass="43863">MMNRNVRSGIDVLEGTRHEKITGRRLGVITNPTGVTSDFRSSIEVVAGLRDSKLTALFACEHGLRGQLQAGKHVDDEVDPVFGVPVHSLYGSTRKPDADMLKNVDTVIFDIQDLGVRFYTYMTTLLYVMEACAEHGKSLLVLDRPNPLGGERCEGGMLKPGYESMVGGWQIPISTGMTIGEFACMANHMRGTGCDLDVIKLDGWSRGMDYTDTGLPWVLPSPNIPTMDTVRLYSGTCFFEGTNLSEGRGTTRPFEWIGAPWVDGDELAKRFNACGLPGIHAHSMYMTPTFSKHQGESCGGVMLFVTRPAEVESVRTGLILLHLVSRMYPDQFQWLSPPEGRKRYFIDLLTGSEDVRRHIHEEAGLKRIVSEWNMDAERWRTMRAPYLMYREA</sequence>
<dbReference type="InterPro" id="IPR048503">
    <property type="entry name" value="NamZ_C"/>
</dbReference>
<evidence type="ECO:0000259" key="1">
    <source>
        <dbReference type="Pfam" id="PF07075"/>
    </source>
</evidence>
<evidence type="ECO:0000259" key="2">
    <source>
        <dbReference type="Pfam" id="PF20732"/>
    </source>
</evidence>
<evidence type="ECO:0008006" key="5">
    <source>
        <dbReference type="Google" id="ProtNLM"/>
    </source>
</evidence>
<dbReference type="Gene3D" id="3.90.1150.140">
    <property type="match status" value="1"/>
</dbReference>
<dbReference type="Proteomes" id="UP000036932">
    <property type="component" value="Unassembled WGS sequence"/>
</dbReference>
<name>A0A0M1NIK7_9BACL</name>
<dbReference type="AlphaFoldDB" id="A0A0M1NIK7"/>